<protein>
    <submittedName>
        <fullName evidence="9">Glycoside hydrolase family 32 protein</fullName>
    </submittedName>
</protein>
<evidence type="ECO:0000259" key="8">
    <source>
        <dbReference type="Pfam" id="PF08244"/>
    </source>
</evidence>
<feature type="region of interest" description="Disordered" evidence="5">
    <location>
        <begin position="27"/>
        <end position="59"/>
    </location>
</feature>
<evidence type="ECO:0000256" key="4">
    <source>
        <dbReference type="RuleBase" id="RU362110"/>
    </source>
</evidence>
<dbReference type="EMBL" id="JADBGI010000005">
    <property type="protein sequence ID" value="MBE2998627.1"/>
    <property type="molecule type" value="Genomic_DNA"/>
</dbReference>
<gene>
    <name evidence="9" type="ORF">IDM40_07910</name>
</gene>
<accession>A0ABR9P455</accession>
<evidence type="ECO:0000313" key="9">
    <source>
        <dbReference type="EMBL" id="MBE2998627.1"/>
    </source>
</evidence>
<comment type="caution">
    <text evidence="9">The sequence shown here is derived from an EMBL/GenBank/DDBJ whole genome shotgun (WGS) entry which is preliminary data.</text>
</comment>
<feature type="chain" id="PRO_5047092255" evidence="6">
    <location>
        <begin position="20"/>
        <end position="520"/>
    </location>
</feature>
<organism evidence="9 10">
    <name type="scientific">Nocardiopsis coralli</name>
    <dbReference type="NCBI Taxonomy" id="2772213"/>
    <lineage>
        <taxon>Bacteria</taxon>
        <taxon>Bacillati</taxon>
        <taxon>Actinomycetota</taxon>
        <taxon>Actinomycetes</taxon>
        <taxon>Streptosporangiales</taxon>
        <taxon>Nocardiopsidaceae</taxon>
        <taxon>Nocardiopsis</taxon>
    </lineage>
</organism>
<evidence type="ECO:0000256" key="3">
    <source>
        <dbReference type="ARBA" id="ARBA00023295"/>
    </source>
</evidence>
<dbReference type="PANTHER" id="PTHR42800:SF1">
    <property type="entry name" value="EXOINULINASE INUD (AFU_ORTHOLOGUE AFUA_5G00480)"/>
    <property type="match status" value="1"/>
</dbReference>
<comment type="similarity">
    <text evidence="1 4">Belongs to the glycosyl hydrolase 32 family.</text>
</comment>
<dbReference type="SUPFAM" id="SSF49899">
    <property type="entry name" value="Concanavalin A-like lectins/glucanases"/>
    <property type="match status" value="1"/>
</dbReference>
<dbReference type="PROSITE" id="PS51257">
    <property type="entry name" value="PROKAR_LIPOPROTEIN"/>
    <property type="match status" value="1"/>
</dbReference>
<feature type="domain" description="Glycosyl hydrolase family 32 N-terminal" evidence="7">
    <location>
        <begin position="52"/>
        <end position="350"/>
    </location>
</feature>
<dbReference type="RefSeq" id="WP_193121261.1">
    <property type="nucleotide sequence ID" value="NZ_JADBGI010000005.1"/>
</dbReference>
<sequence>MSRYALLCPLVSLSLLASACSLPGGDGDGPADGDHGEGSGASYDEDLRPQFHYSPTEGDMADPNGLVYHDGEYHLFHQQWGTWAHAVSPDLVHWEELPTALEHDELGQALSGSAVVDHDNTSGLFPEGEGGIVTVHTNTEGGEAQSIAYSEDGRTFERYDGNPVLPNDGREDFRDPQVFWHEQSGSWIMAVSSGQKVEIFGSPDLLEWEKLSEFGDDQGMQTAVWECPELFELPVDGDPDDTRWVLAVSVGSSEETGGSTAQYFVGDFDGETFTSDDPPERERVVDAGQDFYAAQSFAEAPDDRRVWLAWVGNWAHPYAAPTEGWTNHMSVPREVTLRSTGDGDVELAQAPVDELDGLRGEPVHVPEGEIDGLVPVDFEGRSFEFEAEIDLGEAEEAGLRVFDGDASGEESWFAIGGNTEHGEFVMDRANGGPQTLHDPELEEDAEFGVRRAQEHEPEDGVLRMRGYVDESSVEVFVDDGSLTGTMLAYPEPGDAGVTLYASGGAARLESLTIHPMEAVR</sequence>
<dbReference type="Proteomes" id="UP000806528">
    <property type="component" value="Unassembled WGS sequence"/>
</dbReference>
<dbReference type="PANTHER" id="PTHR42800">
    <property type="entry name" value="EXOINULINASE INUD (AFU_ORTHOLOGUE AFUA_5G00480)"/>
    <property type="match status" value="1"/>
</dbReference>
<dbReference type="Pfam" id="PF00251">
    <property type="entry name" value="Glyco_hydro_32N"/>
    <property type="match status" value="1"/>
</dbReference>
<dbReference type="InterPro" id="IPR023296">
    <property type="entry name" value="Glyco_hydro_beta-prop_sf"/>
</dbReference>
<dbReference type="InterPro" id="IPR001362">
    <property type="entry name" value="Glyco_hydro_32"/>
</dbReference>
<evidence type="ECO:0000256" key="5">
    <source>
        <dbReference type="SAM" id="MobiDB-lite"/>
    </source>
</evidence>
<dbReference type="Gene3D" id="2.60.120.560">
    <property type="entry name" value="Exo-inulinase, domain 1"/>
    <property type="match status" value="1"/>
</dbReference>
<evidence type="ECO:0000256" key="1">
    <source>
        <dbReference type="ARBA" id="ARBA00009902"/>
    </source>
</evidence>
<name>A0ABR9P455_9ACTN</name>
<keyword evidence="6" id="KW-0732">Signal</keyword>
<dbReference type="CDD" id="cd18622">
    <property type="entry name" value="GH32_Inu-like"/>
    <property type="match status" value="1"/>
</dbReference>
<evidence type="ECO:0000313" key="10">
    <source>
        <dbReference type="Proteomes" id="UP000806528"/>
    </source>
</evidence>
<keyword evidence="10" id="KW-1185">Reference proteome</keyword>
<evidence type="ECO:0000256" key="6">
    <source>
        <dbReference type="SAM" id="SignalP"/>
    </source>
</evidence>
<dbReference type="InterPro" id="IPR013189">
    <property type="entry name" value="Glyco_hydro_32_C"/>
</dbReference>
<dbReference type="GO" id="GO:0016787">
    <property type="term" value="F:hydrolase activity"/>
    <property type="evidence" value="ECO:0007669"/>
    <property type="project" value="UniProtKB-KW"/>
</dbReference>
<dbReference type="InterPro" id="IPR013320">
    <property type="entry name" value="ConA-like_dom_sf"/>
</dbReference>
<evidence type="ECO:0000256" key="2">
    <source>
        <dbReference type="ARBA" id="ARBA00022801"/>
    </source>
</evidence>
<dbReference type="Pfam" id="PF08244">
    <property type="entry name" value="Glyco_hydro_32C"/>
    <property type="match status" value="1"/>
</dbReference>
<evidence type="ECO:0000259" key="7">
    <source>
        <dbReference type="Pfam" id="PF00251"/>
    </source>
</evidence>
<feature type="signal peptide" evidence="6">
    <location>
        <begin position="1"/>
        <end position="19"/>
    </location>
</feature>
<dbReference type="SMART" id="SM00640">
    <property type="entry name" value="Glyco_32"/>
    <property type="match status" value="1"/>
</dbReference>
<feature type="domain" description="Glycosyl hydrolase family 32 C-terminal" evidence="8">
    <location>
        <begin position="378"/>
        <end position="514"/>
    </location>
</feature>
<dbReference type="Gene3D" id="2.115.10.20">
    <property type="entry name" value="Glycosyl hydrolase domain, family 43"/>
    <property type="match status" value="1"/>
</dbReference>
<reference evidence="9 10" key="1">
    <citation type="submission" date="2020-09" db="EMBL/GenBank/DDBJ databases">
        <title>Diversity and distribution of actinomycetes associated with coral in the coast of Hainan.</title>
        <authorList>
            <person name="Li F."/>
        </authorList>
    </citation>
    <scope>NUCLEOTIDE SEQUENCE [LARGE SCALE GENOMIC DNA]</scope>
    <source>
        <strain evidence="9 10">HNM0947</strain>
    </source>
</reference>
<keyword evidence="3 4" id="KW-0326">Glycosidase</keyword>
<proteinExistence type="inferred from homology"/>
<keyword evidence="2 4" id="KW-0378">Hydrolase</keyword>
<dbReference type="InterPro" id="IPR013148">
    <property type="entry name" value="Glyco_hydro_32_N"/>
</dbReference>
<dbReference type="SUPFAM" id="SSF75005">
    <property type="entry name" value="Arabinanase/levansucrase/invertase"/>
    <property type="match status" value="1"/>
</dbReference>